<dbReference type="PANTHER" id="PTHR21661">
    <property type="entry name" value="EPOXIDE HYDROLASE 1-RELATED"/>
    <property type="match status" value="1"/>
</dbReference>
<keyword evidence="6" id="KW-1185">Reference proteome</keyword>
<keyword evidence="2" id="KW-0058">Aromatic hydrocarbons catabolism</keyword>
<dbReference type="GO" id="GO:0072330">
    <property type="term" value="P:monocarboxylic acid biosynthetic process"/>
    <property type="evidence" value="ECO:0007669"/>
    <property type="project" value="UniProtKB-ARBA"/>
</dbReference>
<evidence type="ECO:0000256" key="2">
    <source>
        <dbReference type="ARBA" id="ARBA00022797"/>
    </source>
</evidence>
<dbReference type="Proteomes" id="UP000191672">
    <property type="component" value="Unassembled WGS sequence"/>
</dbReference>
<dbReference type="Pfam" id="PF06441">
    <property type="entry name" value="EHN"/>
    <property type="match status" value="1"/>
</dbReference>
<evidence type="ECO:0000313" key="6">
    <source>
        <dbReference type="Proteomes" id="UP000191672"/>
    </source>
</evidence>
<dbReference type="InterPro" id="IPR010497">
    <property type="entry name" value="Epoxide_hydro_N"/>
</dbReference>
<reference evidence="6" key="1">
    <citation type="journal article" date="2017" name="Nat. Microbiol.">
        <title>Global analysis of biosynthetic gene clusters reveals vast potential of secondary metabolite production in Penicillium species.</title>
        <authorList>
            <person name="Nielsen J.C."/>
            <person name="Grijseels S."/>
            <person name="Prigent S."/>
            <person name="Ji B."/>
            <person name="Dainat J."/>
            <person name="Nielsen K.F."/>
            <person name="Frisvad J.C."/>
            <person name="Workman M."/>
            <person name="Nielsen J."/>
        </authorList>
    </citation>
    <scope>NUCLEOTIDE SEQUENCE [LARGE SCALE GENOMIC DNA]</scope>
    <source>
        <strain evidence="6">IBT 31811</strain>
    </source>
</reference>
<feature type="domain" description="Epoxide hydrolase N-terminal" evidence="4">
    <location>
        <begin position="4"/>
        <end position="114"/>
    </location>
</feature>
<protein>
    <recommendedName>
        <fullName evidence="4">Epoxide hydrolase N-terminal domain-containing protein</fullName>
    </recommendedName>
</protein>
<keyword evidence="3" id="KW-0378">Hydrolase</keyword>
<evidence type="ECO:0000313" key="5">
    <source>
        <dbReference type="EMBL" id="OQD85355.1"/>
    </source>
</evidence>
<dbReference type="InterPro" id="IPR000639">
    <property type="entry name" value="Epox_hydrolase-like"/>
</dbReference>
<dbReference type="InterPro" id="IPR029058">
    <property type="entry name" value="AB_hydrolase_fold"/>
</dbReference>
<sequence>MSSVTPYTIAVPDEQLQRLHQKLEHASFPDELDASGWDMGVPLNEIKRLVTVWRDSFDWRAQETKLNEQFEHVNVKVGVDGFGKLDIHAVHHRSENPNAIPLLFIHGWPGSFLEATKLIPLLTQDNEDSPVFDIVAPSLPNFGFSQGVNKRGFGLAQYAETLHKVMTTLGYEEYGKPELLTPNQIIKLPTNAN</sequence>
<dbReference type="EMBL" id="MDYN01000010">
    <property type="protein sequence ID" value="OQD85355.1"/>
    <property type="molecule type" value="Genomic_DNA"/>
</dbReference>
<evidence type="ECO:0000256" key="1">
    <source>
        <dbReference type="ARBA" id="ARBA00010088"/>
    </source>
</evidence>
<gene>
    <name evidence="5" type="ORF">PENANT_c010G04690</name>
</gene>
<evidence type="ECO:0000259" key="4">
    <source>
        <dbReference type="Pfam" id="PF06441"/>
    </source>
</evidence>
<dbReference type="GO" id="GO:0017000">
    <property type="term" value="P:antibiotic biosynthetic process"/>
    <property type="evidence" value="ECO:0007669"/>
    <property type="project" value="UniProtKB-ARBA"/>
</dbReference>
<dbReference type="STRING" id="416450.A0A1V6Q808"/>
<dbReference type="Gene3D" id="3.40.50.1820">
    <property type="entry name" value="alpha/beta hydrolase"/>
    <property type="match status" value="1"/>
</dbReference>
<evidence type="ECO:0000256" key="3">
    <source>
        <dbReference type="ARBA" id="ARBA00022801"/>
    </source>
</evidence>
<dbReference type="PRINTS" id="PR00412">
    <property type="entry name" value="EPOXHYDRLASE"/>
</dbReference>
<organism evidence="5 6">
    <name type="scientific">Penicillium antarcticum</name>
    <dbReference type="NCBI Taxonomy" id="416450"/>
    <lineage>
        <taxon>Eukaryota</taxon>
        <taxon>Fungi</taxon>
        <taxon>Dikarya</taxon>
        <taxon>Ascomycota</taxon>
        <taxon>Pezizomycotina</taxon>
        <taxon>Eurotiomycetes</taxon>
        <taxon>Eurotiomycetidae</taxon>
        <taxon>Eurotiales</taxon>
        <taxon>Aspergillaceae</taxon>
        <taxon>Penicillium</taxon>
    </lineage>
</organism>
<dbReference type="SUPFAM" id="SSF53474">
    <property type="entry name" value="alpha/beta-Hydrolases"/>
    <property type="match status" value="1"/>
</dbReference>
<comment type="caution">
    <text evidence="5">The sequence shown here is derived from an EMBL/GenBank/DDBJ whole genome shotgun (WGS) entry which is preliminary data.</text>
</comment>
<dbReference type="PANTHER" id="PTHR21661:SF35">
    <property type="entry name" value="EPOXIDE HYDROLASE"/>
    <property type="match status" value="1"/>
</dbReference>
<dbReference type="GO" id="GO:0004301">
    <property type="term" value="F:epoxide hydrolase activity"/>
    <property type="evidence" value="ECO:0007669"/>
    <property type="project" value="TreeGrafter"/>
</dbReference>
<dbReference type="AlphaFoldDB" id="A0A1V6Q808"/>
<comment type="similarity">
    <text evidence="1">Belongs to the peptidase S33 family.</text>
</comment>
<proteinExistence type="inferred from homology"/>
<dbReference type="GO" id="GO:0097176">
    <property type="term" value="P:epoxide metabolic process"/>
    <property type="evidence" value="ECO:0007669"/>
    <property type="project" value="TreeGrafter"/>
</dbReference>
<name>A0A1V6Q808_9EURO</name>
<accession>A0A1V6Q808</accession>